<evidence type="ECO:0000256" key="1">
    <source>
        <dbReference type="ARBA" id="ARBA00022737"/>
    </source>
</evidence>
<evidence type="ECO:0008006" key="5">
    <source>
        <dbReference type="Google" id="ProtNLM"/>
    </source>
</evidence>
<proteinExistence type="predicted"/>
<dbReference type="PANTHER" id="PTHR24104:SF25">
    <property type="entry name" value="PROTEIN LIN-41"/>
    <property type="match status" value="1"/>
</dbReference>
<dbReference type="Pfam" id="PF01436">
    <property type="entry name" value="NHL"/>
    <property type="match status" value="1"/>
</dbReference>
<keyword evidence="1" id="KW-0677">Repeat</keyword>
<protein>
    <recommendedName>
        <fullName evidence="5">NHL repeat containing protein</fullName>
    </recommendedName>
</protein>
<name>A0A4Z0CA64_9BURK</name>
<evidence type="ECO:0000313" key="4">
    <source>
        <dbReference type="Proteomes" id="UP000298180"/>
    </source>
</evidence>
<reference evidence="3 4" key="1">
    <citation type="submission" date="2019-03" db="EMBL/GenBank/DDBJ databases">
        <title>Ramlibacter henchirensis DSM 14656, whole genome shotgun sequence.</title>
        <authorList>
            <person name="Zhang X."/>
            <person name="Feng G."/>
            <person name="Zhu H."/>
        </authorList>
    </citation>
    <scope>NUCLEOTIDE SEQUENCE [LARGE SCALE GENOMIC DNA]</scope>
    <source>
        <strain evidence="3 4">DSM 14656</strain>
    </source>
</reference>
<dbReference type="EMBL" id="SMLM01000001">
    <property type="protein sequence ID" value="TFZ07015.1"/>
    <property type="molecule type" value="Genomic_DNA"/>
</dbReference>
<evidence type="ECO:0000256" key="2">
    <source>
        <dbReference type="SAM" id="MobiDB-lite"/>
    </source>
</evidence>
<dbReference type="SUPFAM" id="SSF101898">
    <property type="entry name" value="NHL repeat"/>
    <property type="match status" value="1"/>
</dbReference>
<evidence type="ECO:0000313" key="3">
    <source>
        <dbReference type="EMBL" id="TFZ07015.1"/>
    </source>
</evidence>
<keyword evidence="4" id="KW-1185">Reference proteome</keyword>
<dbReference type="GO" id="GO:0061630">
    <property type="term" value="F:ubiquitin protein ligase activity"/>
    <property type="evidence" value="ECO:0007669"/>
    <property type="project" value="TreeGrafter"/>
</dbReference>
<organism evidence="3 4">
    <name type="scientific">Ramlibacter henchirensis</name>
    <dbReference type="NCBI Taxonomy" id="204072"/>
    <lineage>
        <taxon>Bacteria</taxon>
        <taxon>Pseudomonadati</taxon>
        <taxon>Pseudomonadota</taxon>
        <taxon>Betaproteobacteria</taxon>
        <taxon>Burkholderiales</taxon>
        <taxon>Comamonadaceae</taxon>
        <taxon>Ramlibacter</taxon>
    </lineage>
</organism>
<dbReference type="OrthoDB" id="9796932at2"/>
<dbReference type="GO" id="GO:0008270">
    <property type="term" value="F:zinc ion binding"/>
    <property type="evidence" value="ECO:0007669"/>
    <property type="project" value="UniProtKB-KW"/>
</dbReference>
<dbReference type="AlphaFoldDB" id="A0A4Z0CA64"/>
<dbReference type="GO" id="GO:0000209">
    <property type="term" value="P:protein polyubiquitination"/>
    <property type="evidence" value="ECO:0007669"/>
    <property type="project" value="TreeGrafter"/>
</dbReference>
<accession>A0A4Z0CA64</accession>
<feature type="region of interest" description="Disordered" evidence="2">
    <location>
        <begin position="418"/>
        <end position="439"/>
    </location>
</feature>
<sequence length="532" mass="56206">MREHIGSTLAPATRHAHSKFQRVARLHRLRLPGAADARLAVGDRLRPRPGVAVRAVMGCPATDKRLTHSAKPTGPNPQRNSPYCSTTMHIHALKESLTRASSTLVLLVSLAGCGGGGGSSGPGAPTPPPSNPPVVRTFTSFQAASFAVGQPTLETGDPNRGIVPTDRGLSSPGALAPTPEGGLLVSEIGNNRILLFATLPDAADPVATAVLGQRDFFESAASVSREGLNAPFGMAVEVGKMAVADSGSDRVLIYERTPSQGAAGPLPDVVIGPADFDTVAPDCAPTGMRRPMGVAITPEGKLIVADSGNNRVLIWDAIPAKNEPIPSPKLVLGQKDLVHCASNDNDGDGSTDLVPGTAIPQSTASTLSFPRDVWTDGQRLVIADQDNHRVLIWNRFPTRSFQEADIVLGHSDFLNTVANSEHDPTSPSTAPTARTLSTPTGIHSDGISLVVADARNNRVLVWNTFPDHSFARADVVLGHVDFDLSVTNDRDGDGVTDAPTANVFSFPHRVLLMPDVLLVTDLQHHRVLVFRR</sequence>
<feature type="compositionally biased region" description="Low complexity" evidence="2">
    <location>
        <begin position="425"/>
        <end position="439"/>
    </location>
</feature>
<dbReference type="Proteomes" id="UP000298180">
    <property type="component" value="Unassembled WGS sequence"/>
</dbReference>
<dbReference type="GO" id="GO:0043161">
    <property type="term" value="P:proteasome-mediated ubiquitin-dependent protein catabolic process"/>
    <property type="evidence" value="ECO:0007669"/>
    <property type="project" value="TreeGrafter"/>
</dbReference>
<dbReference type="InterPro" id="IPR001258">
    <property type="entry name" value="NHL_repeat"/>
</dbReference>
<gene>
    <name evidence="3" type="ORF">EZ313_10480</name>
</gene>
<dbReference type="InterPro" id="IPR050952">
    <property type="entry name" value="TRIM-NHL_E3_ligases"/>
</dbReference>
<dbReference type="Gene3D" id="2.120.10.30">
    <property type="entry name" value="TolB, C-terminal domain"/>
    <property type="match status" value="2"/>
</dbReference>
<comment type="caution">
    <text evidence="3">The sequence shown here is derived from an EMBL/GenBank/DDBJ whole genome shotgun (WGS) entry which is preliminary data.</text>
</comment>
<dbReference type="InterPro" id="IPR011042">
    <property type="entry name" value="6-blade_b-propeller_TolB-like"/>
</dbReference>
<dbReference type="PANTHER" id="PTHR24104">
    <property type="entry name" value="E3 UBIQUITIN-PROTEIN LIGASE NHLRC1-RELATED"/>
    <property type="match status" value="1"/>
</dbReference>